<organism evidence="1 2">
    <name type="scientific">Streptomyces colonosanans</name>
    <dbReference type="NCBI Taxonomy" id="1428652"/>
    <lineage>
        <taxon>Bacteria</taxon>
        <taxon>Bacillati</taxon>
        <taxon>Actinomycetota</taxon>
        <taxon>Actinomycetes</taxon>
        <taxon>Kitasatosporales</taxon>
        <taxon>Streptomycetaceae</taxon>
        <taxon>Streptomyces</taxon>
    </lineage>
</organism>
<dbReference type="Proteomes" id="UP000179935">
    <property type="component" value="Unassembled WGS sequence"/>
</dbReference>
<dbReference type="SUPFAM" id="SSF56784">
    <property type="entry name" value="HAD-like"/>
    <property type="match status" value="1"/>
</dbReference>
<dbReference type="EMBL" id="MLYP01000023">
    <property type="protein sequence ID" value="OIJ95394.1"/>
    <property type="molecule type" value="Genomic_DNA"/>
</dbReference>
<gene>
    <name evidence="1" type="ORF">BIV24_08925</name>
</gene>
<keyword evidence="2" id="KW-1185">Reference proteome</keyword>
<name>A0A1S2PR40_9ACTN</name>
<accession>A0A1S2PR40</accession>
<proteinExistence type="predicted"/>
<comment type="caution">
    <text evidence="1">The sequence shown here is derived from an EMBL/GenBank/DDBJ whole genome shotgun (WGS) entry which is preliminary data.</text>
</comment>
<evidence type="ECO:0000313" key="1">
    <source>
        <dbReference type="EMBL" id="OIJ95394.1"/>
    </source>
</evidence>
<dbReference type="STRING" id="1428652.BIV24_08925"/>
<reference evidence="1 2" key="1">
    <citation type="submission" date="2016-10" db="EMBL/GenBank/DDBJ databases">
        <title>Genome sequence of Streptomyces sp. MUSC 93.</title>
        <authorList>
            <person name="Lee L.-H."/>
            <person name="Ser H.-L."/>
            <person name="Law J.W.-F."/>
        </authorList>
    </citation>
    <scope>NUCLEOTIDE SEQUENCE [LARGE SCALE GENOMIC DNA]</scope>
    <source>
        <strain evidence="1 2">MUSC 93</strain>
    </source>
</reference>
<dbReference type="AlphaFoldDB" id="A0A1S2PR40"/>
<protein>
    <submittedName>
        <fullName evidence="1">Uncharacterized protein</fullName>
    </submittedName>
</protein>
<sequence>MSVPVSRIVFFDLDGTLAHRQAEFGDAVTGLCRARALPPDPDAHHAVDDVTDATTILFTETE</sequence>
<evidence type="ECO:0000313" key="2">
    <source>
        <dbReference type="Proteomes" id="UP000179935"/>
    </source>
</evidence>
<dbReference type="InterPro" id="IPR036412">
    <property type="entry name" value="HAD-like_sf"/>
</dbReference>